<reference evidence="2" key="1">
    <citation type="journal article" date="2022" name="Data Brief">
        <title>Draft genome sequence data of Gordonia hongkongensis strain EUFUS-Z928 isolated from the octocoral Eunicea fusca.</title>
        <authorList>
            <person name="Sanchez-Suarez J."/>
            <person name="Diaz L."/>
            <person name="Melo-Bolivar J."/>
            <person name="Villamil L."/>
        </authorList>
    </citation>
    <scope>NUCLEOTIDE SEQUENCE</scope>
    <source>
        <strain evidence="2">EUFUS-Z928</strain>
    </source>
</reference>
<dbReference type="RefSeq" id="WP_165629695.1">
    <property type="nucleotide sequence ID" value="NZ_JAKJLQ010000005.1"/>
</dbReference>
<organism evidence="2 3">
    <name type="scientific">Gordonia hongkongensis</name>
    <dbReference type="NCBI Taxonomy" id="1701090"/>
    <lineage>
        <taxon>Bacteria</taxon>
        <taxon>Bacillati</taxon>
        <taxon>Actinomycetota</taxon>
        <taxon>Actinomycetes</taxon>
        <taxon>Mycobacteriales</taxon>
        <taxon>Gordoniaceae</taxon>
        <taxon>Gordonia</taxon>
    </lineage>
</organism>
<protein>
    <submittedName>
        <fullName evidence="2">Uncharacterized protein</fullName>
    </submittedName>
</protein>
<evidence type="ECO:0000313" key="3">
    <source>
        <dbReference type="Proteomes" id="UP001152308"/>
    </source>
</evidence>
<evidence type="ECO:0000313" key="2">
    <source>
        <dbReference type="EMBL" id="MDF6101209.1"/>
    </source>
</evidence>
<dbReference type="Proteomes" id="UP001152308">
    <property type="component" value="Unassembled WGS sequence"/>
</dbReference>
<reference evidence="2" key="2">
    <citation type="submission" date="2022-01" db="EMBL/GenBank/DDBJ databases">
        <authorList>
            <person name="Sanchez-Suarez J."/>
            <person name="Villamil L."/>
            <person name="Diaz L.E."/>
        </authorList>
    </citation>
    <scope>NUCLEOTIDE SEQUENCE</scope>
    <source>
        <strain evidence="2">EUFUS-Z928</strain>
    </source>
</reference>
<dbReference type="EMBL" id="JAKJLQ010000005">
    <property type="protein sequence ID" value="MDF6101209.1"/>
    <property type="molecule type" value="Genomic_DNA"/>
</dbReference>
<name>A0ABT6BT62_9ACTN</name>
<feature type="transmembrane region" description="Helical" evidence="1">
    <location>
        <begin position="164"/>
        <end position="187"/>
    </location>
</feature>
<keyword evidence="1" id="KW-0472">Membrane</keyword>
<feature type="transmembrane region" description="Helical" evidence="1">
    <location>
        <begin position="114"/>
        <end position="132"/>
    </location>
</feature>
<accession>A0ABT6BT62</accession>
<sequence>MGTAVRRECSRGVDDAERGEVVNAFGIGSRPLWLMMGAFACGYFAVTLYADSSITGWWQWTGVFAGFVLFVVAGMTILDSPGDPLPGSTTSVIAAMTVSAVAVTLFSLPSPPSHVMQTGPPMGASVIILAFVAVRGRPLAAWLASGCISVIAGVWGAVSTAGAVWGLSITLPGYAIMIMGSLFSVMLRPMARNIYELREANERQAALDAAAAAATEVRDRRLAALDERARPVLTRMARRETFTADEVATARLLEAQLRDGIRASGLDLPMVRDAAWRARQRGVRVVLLDDGGLAALDDAHAAVARERLANAVAELLDEVEDGRVTVRIQPPGRDALASVGVDASHVSHRVEFHPRVLVRTEIGREARAENA</sequence>
<feature type="transmembrane region" description="Helical" evidence="1">
    <location>
        <begin position="139"/>
        <end position="158"/>
    </location>
</feature>
<comment type="caution">
    <text evidence="2">The sequence shown here is derived from an EMBL/GenBank/DDBJ whole genome shotgun (WGS) entry which is preliminary data.</text>
</comment>
<evidence type="ECO:0000256" key="1">
    <source>
        <dbReference type="SAM" id="Phobius"/>
    </source>
</evidence>
<keyword evidence="1" id="KW-1133">Transmembrane helix</keyword>
<proteinExistence type="predicted"/>
<feature type="transmembrane region" description="Helical" evidence="1">
    <location>
        <begin position="90"/>
        <end position="108"/>
    </location>
</feature>
<gene>
    <name evidence="2" type="ORF">L2299_09090</name>
</gene>
<keyword evidence="3" id="KW-1185">Reference proteome</keyword>
<feature type="transmembrane region" description="Helical" evidence="1">
    <location>
        <begin position="32"/>
        <end position="50"/>
    </location>
</feature>
<feature type="transmembrane region" description="Helical" evidence="1">
    <location>
        <begin position="56"/>
        <end position="78"/>
    </location>
</feature>
<keyword evidence="1" id="KW-0812">Transmembrane</keyword>